<dbReference type="PANTHER" id="PTHR13323">
    <property type="entry name" value="LATE ENDOSOMAL/LYSOSOMAL MP1 INTERACTING PROTEIN"/>
    <property type="match status" value="1"/>
</dbReference>
<comment type="caution">
    <text evidence="3">The sequence shown here is derived from an EMBL/GenBank/DDBJ whole genome shotgun (WGS) entry which is preliminary data.</text>
</comment>
<dbReference type="InterPro" id="IPR037587">
    <property type="entry name" value="LAMTOR2-like"/>
</dbReference>
<dbReference type="Proteomes" id="UP001448207">
    <property type="component" value="Unassembled WGS sequence"/>
</dbReference>
<feature type="domain" description="Roadblock/LAMTOR2" evidence="2">
    <location>
        <begin position="7"/>
        <end position="100"/>
    </location>
</feature>
<reference evidence="3 4" key="1">
    <citation type="submission" date="2024-04" db="EMBL/GenBank/DDBJ databases">
        <title>Symmetric and asymmetric DNA N6-adenine methylation regulates different biological responses in Mucorales.</title>
        <authorList>
            <consortium name="Lawrence Berkeley National Laboratory"/>
            <person name="Lax C."/>
            <person name="Mondo S.J."/>
            <person name="Osorio-Concepcion M."/>
            <person name="Muszewska A."/>
            <person name="Corrochano-Luque M."/>
            <person name="Gutierrez G."/>
            <person name="Riley R."/>
            <person name="Lipzen A."/>
            <person name="Guo J."/>
            <person name="Hundley H."/>
            <person name="Amirebrahimi M."/>
            <person name="Ng V."/>
            <person name="Lorenzo-Gutierrez D."/>
            <person name="Binder U."/>
            <person name="Yang J."/>
            <person name="Song Y."/>
            <person name="Canovas D."/>
            <person name="Navarro E."/>
            <person name="Freitag M."/>
            <person name="Gabaldon T."/>
            <person name="Grigoriev I.V."/>
            <person name="Corrochano L.M."/>
            <person name="Nicolas F.E."/>
            <person name="Garre V."/>
        </authorList>
    </citation>
    <scope>NUCLEOTIDE SEQUENCE [LARGE SCALE GENOMIC DNA]</scope>
    <source>
        <strain evidence="3 4">L51</strain>
    </source>
</reference>
<protein>
    <recommendedName>
        <fullName evidence="2">Roadblock/LAMTOR2 domain-containing protein</fullName>
    </recommendedName>
</protein>
<accession>A0ABR3B0N8</accession>
<evidence type="ECO:0000256" key="1">
    <source>
        <dbReference type="ARBA" id="ARBA00007191"/>
    </source>
</evidence>
<dbReference type="SMART" id="SM00960">
    <property type="entry name" value="Robl_LC7"/>
    <property type="match status" value="1"/>
</dbReference>
<proteinExistence type="inferred from homology"/>
<dbReference type="Pfam" id="PF03259">
    <property type="entry name" value="Robl_LC7"/>
    <property type="match status" value="1"/>
</dbReference>
<dbReference type="InterPro" id="IPR004942">
    <property type="entry name" value="Roadblock/LAMTOR2_dom"/>
</dbReference>
<dbReference type="Gene3D" id="3.30.450.30">
    <property type="entry name" value="Dynein light chain 2a, cytoplasmic"/>
    <property type="match status" value="1"/>
</dbReference>
<keyword evidence="4" id="KW-1185">Reference proteome</keyword>
<gene>
    <name evidence="3" type="ORF">J3Q64DRAFT_1740008</name>
</gene>
<evidence type="ECO:0000259" key="2">
    <source>
        <dbReference type="SMART" id="SM00960"/>
    </source>
</evidence>
<sequence>MLKPKVIAQVLRQATRDGVKASLLMTSEGSLLAFAADNDRSAKIYAAIAANVWSTYKQHCSSETFLKGDQTGGLRFILMQCEEGNVFVTCISSMLLCLVGENLVDLGILKAKAQALARHLEEPLMRVASYQNYDNST</sequence>
<comment type="similarity">
    <text evidence="1">Belongs to the GAMAD family.</text>
</comment>
<evidence type="ECO:0000313" key="4">
    <source>
        <dbReference type="Proteomes" id="UP001448207"/>
    </source>
</evidence>
<dbReference type="EMBL" id="JBCLYO010000008">
    <property type="protein sequence ID" value="KAL0086447.1"/>
    <property type="molecule type" value="Genomic_DNA"/>
</dbReference>
<dbReference type="SUPFAM" id="SSF103196">
    <property type="entry name" value="Roadblock/LC7 domain"/>
    <property type="match status" value="1"/>
</dbReference>
<organism evidence="3 4">
    <name type="scientific">Phycomyces blakesleeanus</name>
    <dbReference type="NCBI Taxonomy" id="4837"/>
    <lineage>
        <taxon>Eukaryota</taxon>
        <taxon>Fungi</taxon>
        <taxon>Fungi incertae sedis</taxon>
        <taxon>Mucoromycota</taxon>
        <taxon>Mucoromycotina</taxon>
        <taxon>Mucoromycetes</taxon>
        <taxon>Mucorales</taxon>
        <taxon>Phycomycetaceae</taxon>
        <taxon>Phycomyces</taxon>
    </lineage>
</organism>
<evidence type="ECO:0000313" key="3">
    <source>
        <dbReference type="EMBL" id="KAL0086447.1"/>
    </source>
</evidence>
<name>A0ABR3B0N8_PHYBL</name>